<protein>
    <submittedName>
        <fullName evidence="1">PIG-L family deacetylase</fullName>
    </submittedName>
</protein>
<dbReference type="InterPro" id="IPR024078">
    <property type="entry name" value="LmbE-like_dom_sf"/>
</dbReference>
<accession>A0A5B8SV26</accession>
<dbReference type="InterPro" id="IPR003737">
    <property type="entry name" value="GlcNAc_PI_deacetylase-related"/>
</dbReference>
<dbReference type="Gene3D" id="3.40.50.10320">
    <property type="entry name" value="LmbE-like"/>
    <property type="match status" value="1"/>
</dbReference>
<proteinExistence type="predicted"/>
<dbReference type="AlphaFoldDB" id="A0A5B8SV26"/>
<dbReference type="Proteomes" id="UP000321272">
    <property type="component" value="Chromosome"/>
</dbReference>
<dbReference type="GO" id="GO:0016811">
    <property type="term" value="F:hydrolase activity, acting on carbon-nitrogen (but not peptide) bonds, in linear amides"/>
    <property type="evidence" value="ECO:0007669"/>
    <property type="project" value="TreeGrafter"/>
</dbReference>
<sequence>MEAWPRVDAATLVPPECRAVVVAPHPDDEVLGCAGLMMQLAALDRELLLIGVTDGTGSHPGSRQWPPQRLAKVRPRESAQAMQRLGLGRVPVIRAGIADTRVEMERTQLASLLKARLRANDVLLTTWRQDGHPDHEATGRTCAEVAERKGCTLIELPIWTWHWSAPGDSRVPWHRARRIPLSQIQQEAKRAAIGAHASQLSPDTTTGQGAILTPATLARLLRPFEVVFL</sequence>
<evidence type="ECO:0000313" key="2">
    <source>
        <dbReference type="Proteomes" id="UP000321272"/>
    </source>
</evidence>
<keyword evidence="2" id="KW-1185">Reference proteome</keyword>
<dbReference type="Pfam" id="PF02585">
    <property type="entry name" value="PIG-L"/>
    <property type="match status" value="1"/>
</dbReference>
<dbReference type="PANTHER" id="PTHR12993:SF29">
    <property type="entry name" value="BLR3841 PROTEIN"/>
    <property type="match status" value="1"/>
</dbReference>
<dbReference type="SUPFAM" id="SSF102588">
    <property type="entry name" value="LmbE-like"/>
    <property type="match status" value="1"/>
</dbReference>
<organism evidence="1 2">
    <name type="scientific">Pistricoccus aurantiacus</name>
    <dbReference type="NCBI Taxonomy" id="1883414"/>
    <lineage>
        <taxon>Bacteria</taxon>
        <taxon>Pseudomonadati</taxon>
        <taxon>Pseudomonadota</taxon>
        <taxon>Gammaproteobacteria</taxon>
        <taxon>Oceanospirillales</taxon>
        <taxon>Halomonadaceae</taxon>
        <taxon>Pistricoccus</taxon>
    </lineage>
</organism>
<dbReference type="PANTHER" id="PTHR12993">
    <property type="entry name" value="N-ACETYLGLUCOSAMINYL-PHOSPHATIDYLINOSITOL DE-N-ACETYLASE-RELATED"/>
    <property type="match status" value="1"/>
</dbReference>
<reference evidence="1 2" key="1">
    <citation type="submission" date="2019-06" db="EMBL/GenBank/DDBJ databases">
        <title>Genome analyses of bacteria isolated from kimchi.</title>
        <authorList>
            <person name="Lee S."/>
            <person name="Ahn S."/>
            <person name="Roh S."/>
        </authorList>
    </citation>
    <scope>NUCLEOTIDE SEQUENCE [LARGE SCALE GENOMIC DNA]</scope>
    <source>
        <strain evidence="1 2">CBA4606</strain>
    </source>
</reference>
<dbReference type="KEGG" id="paur:FGL86_03720"/>
<dbReference type="EMBL" id="CP042382">
    <property type="protein sequence ID" value="QEA40809.1"/>
    <property type="molecule type" value="Genomic_DNA"/>
</dbReference>
<evidence type="ECO:0000313" key="1">
    <source>
        <dbReference type="EMBL" id="QEA40809.1"/>
    </source>
</evidence>
<dbReference type="OrthoDB" id="9790023at2"/>
<gene>
    <name evidence="1" type="ORF">FGL86_03720</name>
</gene>
<name>A0A5B8SV26_9GAMM</name>